<dbReference type="Proteomes" id="UP000032141">
    <property type="component" value="Chromosome C4"/>
</dbReference>
<reference evidence="1" key="2">
    <citation type="submission" date="2015-03" db="UniProtKB">
        <authorList>
            <consortium name="EnsemblPlants"/>
        </authorList>
    </citation>
    <scope>IDENTIFICATION</scope>
</reference>
<evidence type="ECO:0000313" key="2">
    <source>
        <dbReference type="Proteomes" id="UP000032141"/>
    </source>
</evidence>
<dbReference type="EnsemblPlants" id="Bo4g117240.1">
    <property type="protein sequence ID" value="Bo4g117240.1"/>
    <property type="gene ID" value="Bo4g117240"/>
</dbReference>
<protein>
    <submittedName>
        <fullName evidence="1">Uncharacterized protein</fullName>
    </submittedName>
</protein>
<dbReference type="HOGENOM" id="CLU_3144811_0_0_1"/>
<dbReference type="Gramene" id="Bo4g117240.1">
    <property type="protein sequence ID" value="Bo4g117240.1"/>
    <property type="gene ID" value="Bo4g117240"/>
</dbReference>
<keyword evidence="2" id="KW-1185">Reference proteome</keyword>
<evidence type="ECO:0000313" key="1">
    <source>
        <dbReference type="EnsemblPlants" id="Bo4g117240.1"/>
    </source>
</evidence>
<name>A0A0D3BXW2_BRAOL</name>
<accession>A0A0D3BXW2</accession>
<reference evidence="1 2" key="1">
    <citation type="journal article" date="2014" name="Genome Biol.">
        <title>Transcriptome and methylome profiling reveals relics of genome dominance in the mesopolyploid Brassica oleracea.</title>
        <authorList>
            <person name="Parkin I.A."/>
            <person name="Koh C."/>
            <person name="Tang H."/>
            <person name="Robinson S.J."/>
            <person name="Kagale S."/>
            <person name="Clarke W.E."/>
            <person name="Town C.D."/>
            <person name="Nixon J."/>
            <person name="Krishnakumar V."/>
            <person name="Bidwell S.L."/>
            <person name="Denoeud F."/>
            <person name="Belcram H."/>
            <person name="Links M.G."/>
            <person name="Just J."/>
            <person name="Clarke C."/>
            <person name="Bender T."/>
            <person name="Huebert T."/>
            <person name="Mason A.S."/>
            <person name="Pires J.C."/>
            <person name="Barker G."/>
            <person name="Moore J."/>
            <person name="Walley P.G."/>
            <person name="Manoli S."/>
            <person name="Batley J."/>
            <person name="Edwards D."/>
            <person name="Nelson M.N."/>
            <person name="Wang X."/>
            <person name="Paterson A.H."/>
            <person name="King G."/>
            <person name="Bancroft I."/>
            <person name="Chalhoub B."/>
            <person name="Sharpe A.G."/>
        </authorList>
    </citation>
    <scope>NUCLEOTIDE SEQUENCE</scope>
    <source>
        <strain evidence="1 2">cv. TO1000</strain>
    </source>
</reference>
<organism evidence="1 2">
    <name type="scientific">Brassica oleracea var. oleracea</name>
    <dbReference type="NCBI Taxonomy" id="109376"/>
    <lineage>
        <taxon>Eukaryota</taxon>
        <taxon>Viridiplantae</taxon>
        <taxon>Streptophyta</taxon>
        <taxon>Embryophyta</taxon>
        <taxon>Tracheophyta</taxon>
        <taxon>Spermatophyta</taxon>
        <taxon>Magnoliopsida</taxon>
        <taxon>eudicotyledons</taxon>
        <taxon>Gunneridae</taxon>
        <taxon>Pentapetalae</taxon>
        <taxon>rosids</taxon>
        <taxon>malvids</taxon>
        <taxon>Brassicales</taxon>
        <taxon>Brassicaceae</taxon>
        <taxon>Brassiceae</taxon>
        <taxon>Brassica</taxon>
    </lineage>
</organism>
<sequence>MAYFHLSNVKIIMADGCMIKSHGANIQYLVKTYNMDSCKRNVTISSIWC</sequence>
<proteinExistence type="predicted"/>
<dbReference type="AlphaFoldDB" id="A0A0D3BXW2"/>